<organism evidence="2 3">
    <name type="scientific">Ditylenchus destructor</name>
    <dbReference type="NCBI Taxonomy" id="166010"/>
    <lineage>
        <taxon>Eukaryota</taxon>
        <taxon>Metazoa</taxon>
        <taxon>Ecdysozoa</taxon>
        <taxon>Nematoda</taxon>
        <taxon>Chromadorea</taxon>
        <taxon>Rhabditida</taxon>
        <taxon>Tylenchina</taxon>
        <taxon>Tylenchomorpha</taxon>
        <taxon>Sphaerularioidea</taxon>
        <taxon>Anguinidae</taxon>
        <taxon>Anguininae</taxon>
        <taxon>Ditylenchus</taxon>
    </lineage>
</organism>
<dbReference type="EMBL" id="JAKKPZ010000032">
    <property type="protein sequence ID" value="KAI1709123.1"/>
    <property type="molecule type" value="Genomic_DNA"/>
</dbReference>
<sequence>MCSNGGSENDLAFPNDLAYICLVYGVSGLLAVYLVIGSAAELICNLIGFGYPAYASVKAIRTDTKEDDTQWLIYWTVFASFSLLDFFADTLMSFLPLYWILKVLFMLYLALPQTRGAQKLYVRYVDPAVTRLDGIVAKYFD</sequence>
<keyword evidence="3" id="KW-1185">Reference proteome</keyword>
<gene>
    <name evidence="2" type="ORF">DdX_11521</name>
</gene>
<feature type="transmembrane region" description="Helical" evidence="1">
    <location>
        <begin position="94"/>
        <end position="111"/>
    </location>
</feature>
<protein>
    <recommendedName>
        <fullName evidence="1">Receptor expression-enhancing protein</fullName>
    </recommendedName>
</protein>
<name>A0AAD4MZA9_9BILA</name>
<dbReference type="InterPro" id="IPR004345">
    <property type="entry name" value="TB2_DP1_HVA22"/>
</dbReference>
<proteinExistence type="inferred from homology"/>
<keyword evidence="1" id="KW-1133">Transmembrane helix</keyword>
<comment type="similarity">
    <text evidence="1">Belongs to the DP1 family.</text>
</comment>
<evidence type="ECO:0000256" key="1">
    <source>
        <dbReference type="RuleBase" id="RU362006"/>
    </source>
</evidence>
<dbReference type="Pfam" id="PF03134">
    <property type="entry name" value="TB2_DP1_HVA22"/>
    <property type="match status" value="1"/>
</dbReference>
<dbReference type="AlphaFoldDB" id="A0AAD4MZA9"/>
<dbReference type="Proteomes" id="UP001201812">
    <property type="component" value="Unassembled WGS sequence"/>
</dbReference>
<feature type="transmembrane region" description="Helical" evidence="1">
    <location>
        <begin position="71"/>
        <end position="88"/>
    </location>
</feature>
<feature type="transmembrane region" description="Helical" evidence="1">
    <location>
        <begin position="17"/>
        <end position="36"/>
    </location>
</feature>
<comment type="subcellular location">
    <subcellularLocation>
        <location evidence="1">Membrane</location>
        <topology evidence="1">Multi-pass membrane protein</topology>
    </subcellularLocation>
</comment>
<keyword evidence="1" id="KW-0472">Membrane</keyword>
<evidence type="ECO:0000313" key="2">
    <source>
        <dbReference type="EMBL" id="KAI1709123.1"/>
    </source>
</evidence>
<accession>A0AAD4MZA9</accession>
<dbReference type="PANTHER" id="PTHR12300:SF34">
    <property type="entry name" value="RECEPTOR EXPRESSION-ENHANCING PROTEIN"/>
    <property type="match status" value="1"/>
</dbReference>
<keyword evidence="1" id="KW-0812">Transmembrane</keyword>
<reference evidence="2" key="1">
    <citation type="submission" date="2022-01" db="EMBL/GenBank/DDBJ databases">
        <title>Genome Sequence Resource for Two Populations of Ditylenchus destructor, the Migratory Endoparasitic Phytonematode.</title>
        <authorList>
            <person name="Zhang H."/>
            <person name="Lin R."/>
            <person name="Xie B."/>
        </authorList>
    </citation>
    <scope>NUCLEOTIDE SEQUENCE</scope>
    <source>
        <strain evidence="2">BazhouSP</strain>
    </source>
</reference>
<evidence type="ECO:0000313" key="3">
    <source>
        <dbReference type="Proteomes" id="UP001201812"/>
    </source>
</evidence>
<comment type="caution">
    <text evidence="2">The sequence shown here is derived from an EMBL/GenBank/DDBJ whole genome shotgun (WGS) entry which is preliminary data.</text>
</comment>
<dbReference type="GO" id="GO:0016020">
    <property type="term" value="C:membrane"/>
    <property type="evidence" value="ECO:0007669"/>
    <property type="project" value="UniProtKB-SubCell"/>
</dbReference>
<dbReference type="PANTHER" id="PTHR12300">
    <property type="entry name" value="HVA22-LIKE PROTEINS"/>
    <property type="match status" value="1"/>
</dbReference>